<keyword evidence="2" id="KW-1185">Reference proteome</keyword>
<reference evidence="1" key="1">
    <citation type="submission" date="2021-03" db="EMBL/GenBank/DDBJ databases">
        <title>Draft genome sequence of rust myrtle Austropuccinia psidii MF-1, a brazilian biotype.</title>
        <authorList>
            <person name="Quecine M.C."/>
            <person name="Pachon D.M.R."/>
            <person name="Bonatelli M.L."/>
            <person name="Correr F.H."/>
            <person name="Franceschini L.M."/>
            <person name="Leite T.F."/>
            <person name="Margarido G.R.A."/>
            <person name="Almeida C.A."/>
            <person name="Ferrarezi J.A."/>
            <person name="Labate C.A."/>
        </authorList>
    </citation>
    <scope>NUCLEOTIDE SEQUENCE</scope>
    <source>
        <strain evidence="1">MF-1</strain>
    </source>
</reference>
<organism evidence="1 2">
    <name type="scientific">Austropuccinia psidii MF-1</name>
    <dbReference type="NCBI Taxonomy" id="1389203"/>
    <lineage>
        <taxon>Eukaryota</taxon>
        <taxon>Fungi</taxon>
        <taxon>Dikarya</taxon>
        <taxon>Basidiomycota</taxon>
        <taxon>Pucciniomycotina</taxon>
        <taxon>Pucciniomycetes</taxon>
        <taxon>Pucciniales</taxon>
        <taxon>Sphaerophragmiaceae</taxon>
        <taxon>Austropuccinia</taxon>
    </lineage>
</organism>
<protein>
    <submittedName>
        <fullName evidence="1">Uncharacterized protein</fullName>
    </submittedName>
</protein>
<evidence type="ECO:0000313" key="1">
    <source>
        <dbReference type="EMBL" id="MBW0476178.1"/>
    </source>
</evidence>
<comment type="caution">
    <text evidence="1">The sequence shown here is derived from an EMBL/GenBank/DDBJ whole genome shotgun (WGS) entry which is preliminary data.</text>
</comment>
<sequence length="110" mass="11999">MYEMTSEPLADHLPPLPCLLSCISWISHTPSSSPLDSNAYIFPSTPRHHISTITHPYASTPLLILSTTYHSYSPAVHFICASNPTNHTCASVPLTHPLHILGLLHSCSSL</sequence>
<evidence type="ECO:0000313" key="2">
    <source>
        <dbReference type="Proteomes" id="UP000765509"/>
    </source>
</evidence>
<dbReference type="EMBL" id="AVOT02004373">
    <property type="protein sequence ID" value="MBW0476178.1"/>
    <property type="molecule type" value="Genomic_DNA"/>
</dbReference>
<gene>
    <name evidence="1" type="ORF">O181_015893</name>
</gene>
<dbReference type="Proteomes" id="UP000765509">
    <property type="component" value="Unassembled WGS sequence"/>
</dbReference>
<dbReference type="AlphaFoldDB" id="A0A9Q3C3B3"/>
<accession>A0A9Q3C3B3</accession>
<proteinExistence type="predicted"/>
<name>A0A9Q3C3B3_9BASI</name>